<evidence type="ECO:0000313" key="14">
    <source>
        <dbReference type="Proteomes" id="UP000539710"/>
    </source>
</evidence>
<evidence type="ECO:0000256" key="4">
    <source>
        <dbReference type="ARBA" id="ARBA00022695"/>
    </source>
</evidence>
<dbReference type="InterPro" id="IPR048466">
    <property type="entry name" value="DNA_pol3_delta-like_C"/>
</dbReference>
<name>A0A7D7LRV1_9FLAO</name>
<dbReference type="SUPFAM" id="SSF52540">
    <property type="entry name" value="P-loop containing nucleoside triphosphate hydrolases"/>
    <property type="match status" value="1"/>
</dbReference>
<keyword evidence="14" id="KW-1185">Reference proteome</keyword>
<comment type="similarity">
    <text evidence="7">Belongs to the DNA polymerase HolA subunit family.</text>
</comment>
<keyword evidence="5" id="KW-0235">DNA replication</keyword>
<dbReference type="EMBL" id="JACEUX010000001">
    <property type="protein sequence ID" value="MBA5246270.1"/>
    <property type="molecule type" value="Genomic_DNA"/>
</dbReference>
<dbReference type="Gene3D" id="3.40.50.300">
    <property type="entry name" value="P-loop containing nucleotide triphosphate hydrolases"/>
    <property type="match status" value="1"/>
</dbReference>
<evidence type="ECO:0000259" key="10">
    <source>
        <dbReference type="Pfam" id="PF21694"/>
    </source>
</evidence>
<dbReference type="GO" id="GO:0003887">
    <property type="term" value="F:DNA-directed DNA polymerase activity"/>
    <property type="evidence" value="ECO:0007669"/>
    <property type="project" value="UniProtKB-KW"/>
</dbReference>
<feature type="domain" description="DNA polymerase III delta subunit-like C-terminal" evidence="10">
    <location>
        <begin position="214"/>
        <end position="316"/>
    </location>
</feature>
<reference evidence="12 13" key="1">
    <citation type="submission" date="2020-07" db="EMBL/GenBank/DDBJ databases">
        <title>Chryseobacterium sp.cx-624.</title>
        <authorList>
            <person name="Yang C."/>
        </authorList>
    </citation>
    <scope>NUCLEOTIDE SEQUENCE [LARGE SCALE GENOMIC DNA]</scope>
    <source>
        <strain evidence="13">cx-624</strain>
        <strain evidence="12">Cx-624</strain>
    </source>
</reference>
<dbReference type="Pfam" id="PF06144">
    <property type="entry name" value="DNA_pol3_delta"/>
    <property type="match status" value="1"/>
</dbReference>
<evidence type="ECO:0000256" key="7">
    <source>
        <dbReference type="ARBA" id="ARBA00034754"/>
    </source>
</evidence>
<dbReference type="InterPro" id="IPR010372">
    <property type="entry name" value="DNA_pol3_delta_N"/>
</dbReference>
<keyword evidence="4 12" id="KW-0548">Nucleotidyltransferase</keyword>
<evidence type="ECO:0000313" key="13">
    <source>
        <dbReference type="Proteomes" id="UP000515349"/>
    </source>
</evidence>
<dbReference type="Gene3D" id="1.10.8.60">
    <property type="match status" value="1"/>
</dbReference>
<dbReference type="AlphaFoldDB" id="A0A7D7LRV1"/>
<dbReference type="Proteomes" id="UP000539710">
    <property type="component" value="Unassembled WGS sequence"/>
</dbReference>
<organism evidence="12 13">
    <name type="scientific">Marnyiella aurantia</name>
    <dbReference type="NCBI Taxonomy" id="2758037"/>
    <lineage>
        <taxon>Bacteria</taxon>
        <taxon>Pseudomonadati</taxon>
        <taxon>Bacteroidota</taxon>
        <taxon>Flavobacteriia</taxon>
        <taxon>Flavobacteriales</taxon>
        <taxon>Weeksellaceae</taxon>
        <taxon>Marnyiella</taxon>
    </lineage>
</organism>
<dbReference type="SUPFAM" id="SSF48019">
    <property type="entry name" value="post-AAA+ oligomerization domain-like"/>
    <property type="match status" value="1"/>
</dbReference>
<dbReference type="GO" id="GO:0006261">
    <property type="term" value="P:DNA-templated DNA replication"/>
    <property type="evidence" value="ECO:0007669"/>
    <property type="project" value="TreeGrafter"/>
</dbReference>
<keyword evidence="3 12" id="KW-0808">Transferase</keyword>
<dbReference type="KEGG" id="cbau:H1R16_11750"/>
<dbReference type="PANTHER" id="PTHR34388:SF1">
    <property type="entry name" value="DNA POLYMERASE III SUBUNIT DELTA"/>
    <property type="match status" value="1"/>
</dbReference>
<evidence type="ECO:0000256" key="2">
    <source>
        <dbReference type="ARBA" id="ARBA00017703"/>
    </source>
</evidence>
<evidence type="ECO:0000313" key="11">
    <source>
        <dbReference type="EMBL" id="MBA5246270.1"/>
    </source>
</evidence>
<proteinExistence type="inferred from homology"/>
<dbReference type="RefSeq" id="WP_181886357.1">
    <property type="nucleotide sequence ID" value="NZ_CP059472.1"/>
</dbReference>
<keyword evidence="6" id="KW-0239">DNA-directed DNA polymerase</keyword>
<dbReference type="EMBL" id="CP059472">
    <property type="protein sequence ID" value="QMS98357.1"/>
    <property type="molecule type" value="Genomic_DNA"/>
</dbReference>
<dbReference type="NCBIfam" id="TIGR01128">
    <property type="entry name" value="holA"/>
    <property type="match status" value="1"/>
</dbReference>
<evidence type="ECO:0000259" key="9">
    <source>
        <dbReference type="Pfam" id="PF06144"/>
    </source>
</evidence>
<evidence type="ECO:0000256" key="5">
    <source>
        <dbReference type="ARBA" id="ARBA00022705"/>
    </source>
</evidence>
<evidence type="ECO:0000313" key="12">
    <source>
        <dbReference type="EMBL" id="QMS98357.1"/>
    </source>
</evidence>
<evidence type="ECO:0000256" key="8">
    <source>
        <dbReference type="ARBA" id="ARBA00049244"/>
    </source>
</evidence>
<evidence type="ECO:0000256" key="1">
    <source>
        <dbReference type="ARBA" id="ARBA00012417"/>
    </source>
</evidence>
<dbReference type="EC" id="2.7.7.7" evidence="1"/>
<dbReference type="InterPro" id="IPR005790">
    <property type="entry name" value="DNA_polIII_delta"/>
</dbReference>
<reference evidence="11" key="3">
    <citation type="submission" date="2020-07" db="EMBL/GenBank/DDBJ databases">
        <authorList>
            <person name="Yang C."/>
        </authorList>
    </citation>
    <scope>NUCLEOTIDE SEQUENCE</scope>
    <source>
        <strain evidence="11">Cx-624</strain>
    </source>
</reference>
<dbReference type="InterPro" id="IPR008921">
    <property type="entry name" value="DNA_pol3_clamp-load_cplx_C"/>
</dbReference>
<evidence type="ECO:0000256" key="3">
    <source>
        <dbReference type="ARBA" id="ARBA00022679"/>
    </source>
</evidence>
<comment type="catalytic activity">
    <reaction evidence="8">
        <text>DNA(n) + a 2'-deoxyribonucleoside 5'-triphosphate = DNA(n+1) + diphosphate</text>
        <dbReference type="Rhea" id="RHEA:22508"/>
        <dbReference type="Rhea" id="RHEA-COMP:17339"/>
        <dbReference type="Rhea" id="RHEA-COMP:17340"/>
        <dbReference type="ChEBI" id="CHEBI:33019"/>
        <dbReference type="ChEBI" id="CHEBI:61560"/>
        <dbReference type="ChEBI" id="CHEBI:173112"/>
        <dbReference type="EC" id="2.7.7.7"/>
    </reaction>
</comment>
<dbReference type="PANTHER" id="PTHR34388">
    <property type="entry name" value="DNA POLYMERASE III SUBUNIT DELTA"/>
    <property type="match status" value="1"/>
</dbReference>
<feature type="domain" description="DNA polymerase III delta N-terminal" evidence="9">
    <location>
        <begin position="20"/>
        <end position="134"/>
    </location>
</feature>
<gene>
    <name evidence="12" type="primary">holA</name>
    <name evidence="12" type="ORF">H1R16_11750</name>
    <name evidence="11" type="ORF">H2507_03715</name>
</gene>
<accession>A0A7D7LRV1</accession>
<dbReference type="Proteomes" id="UP000515349">
    <property type="component" value="Chromosome"/>
</dbReference>
<dbReference type="GO" id="GO:0009360">
    <property type="term" value="C:DNA polymerase III complex"/>
    <property type="evidence" value="ECO:0007669"/>
    <property type="project" value="InterPro"/>
</dbReference>
<dbReference type="GO" id="GO:0003677">
    <property type="term" value="F:DNA binding"/>
    <property type="evidence" value="ECO:0007669"/>
    <property type="project" value="InterPro"/>
</dbReference>
<dbReference type="Gene3D" id="1.20.272.10">
    <property type="match status" value="1"/>
</dbReference>
<dbReference type="Pfam" id="PF21694">
    <property type="entry name" value="DNA_pol3_delta_C"/>
    <property type="match status" value="1"/>
</dbReference>
<sequence length="345" mass="39247">MKDLELLLKNIKNKALLPVYFLHGGESYYIDIAVKSLENDVLTEDEKSFGQTVLYGKDTSIPEIISLAQQFPMFGELNLIIVKEAQDLKLGEDELKSLEFYVENPVPTTVLVFAHKHKKLDSRKKITKILTKNNWIFLSEPVKDYQLAKWIADECKANQIKTAPNISHLLADYLGNDLSRIANELGKLKMVMKEGQELDEKLVETHIGISKDFNVFELQKALGNKNHAAALRIAFFMGKSPKTNPFPMIIGNLYNYFSNIIIYHTMHGQSPQVMAAAMNVNPYFIKDFAESARFYPLKHATRIISLLREADLKNKGLGANQIDDAELLRELTYKILNVDRLKVSV</sequence>
<reference evidence="14" key="2">
    <citation type="submission" date="2020-07" db="EMBL/GenBank/DDBJ databases">
        <title>Flavobacterium sp. xlx-214.</title>
        <authorList>
            <person name="Yang C."/>
        </authorList>
    </citation>
    <scope>NUCLEOTIDE SEQUENCE [LARGE SCALE GENOMIC DNA]</scope>
    <source>
        <strain evidence="14">CX-624</strain>
    </source>
</reference>
<evidence type="ECO:0000256" key="6">
    <source>
        <dbReference type="ARBA" id="ARBA00022932"/>
    </source>
</evidence>
<dbReference type="InterPro" id="IPR027417">
    <property type="entry name" value="P-loop_NTPase"/>
</dbReference>
<protein>
    <recommendedName>
        <fullName evidence="2">DNA polymerase III subunit delta</fullName>
        <ecNumber evidence="1">2.7.7.7</ecNumber>
    </recommendedName>
</protein>